<organism evidence="1 2">
    <name type="scientific">Vermiconidia calcicola</name>
    <dbReference type="NCBI Taxonomy" id="1690605"/>
    <lineage>
        <taxon>Eukaryota</taxon>
        <taxon>Fungi</taxon>
        <taxon>Dikarya</taxon>
        <taxon>Ascomycota</taxon>
        <taxon>Pezizomycotina</taxon>
        <taxon>Dothideomycetes</taxon>
        <taxon>Dothideomycetidae</taxon>
        <taxon>Mycosphaerellales</taxon>
        <taxon>Extremaceae</taxon>
        <taxon>Vermiconidia</taxon>
    </lineage>
</organism>
<evidence type="ECO:0000313" key="2">
    <source>
        <dbReference type="Proteomes" id="UP001281147"/>
    </source>
</evidence>
<proteinExistence type="predicted"/>
<name>A0ACC3NCU3_9PEZI</name>
<evidence type="ECO:0000313" key="1">
    <source>
        <dbReference type="EMBL" id="KAK3714047.1"/>
    </source>
</evidence>
<dbReference type="Proteomes" id="UP001281147">
    <property type="component" value="Unassembled WGS sequence"/>
</dbReference>
<comment type="caution">
    <text evidence="1">The sequence shown here is derived from an EMBL/GenBank/DDBJ whole genome shotgun (WGS) entry which is preliminary data.</text>
</comment>
<reference evidence="1" key="1">
    <citation type="submission" date="2023-07" db="EMBL/GenBank/DDBJ databases">
        <title>Black Yeasts Isolated from many extreme environments.</title>
        <authorList>
            <person name="Coleine C."/>
            <person name="Stajich J.E."/>
            <person name="Selbmann L."/>
        </authorList>
    </citation>
    <scope>NUCLEOTIDE SEQUENCE</scope>
    <source>
        <strain evidence="1">CCFEE 5714</strain>
    </source>
</reference>
<dbReference type="EMBL" id="JAUTXU010000058">
    <property type="protein sequence ID" value="KAK3714047.1"/>
    <property type="molecule type" value="Genomic_DNA"/>
</dbReference>
<accession>A0ACC3NCU3</accession>
<gene>
    <name evidence="1" type="ORF">LTR37_008076</name>
</gene>
<sequence>MPPGKSQWPLTDTNESIETCINLRLDPTLVKQLKLAIEENRAVRRAERQADAEFDHLYSRDISLSSDIERLGNQIEKLTSHGTSADREKLQSLQQKLLAAQRGYERVAGKRRAVNQEVQNRCLEQSVNVDTILRAFEEILVDNDMIDPRANSDCEDSVVGVESHATNDSIRDTNGSIHEASNSISVKGRSAIEYRCSSSEDGSLDISKETGETRELVGYYEAMGRKLQVSQNVLDRREHFLGPAREKRRRKIAAGEEVQPQLEFDLHELQRNRNGPETSSKAKARLRSQKGSHSRWI</sequence>
<keyword evidence="2" id="KW-1185">Reference proteome</keyword>
<protein>
    <submittedName>
        <fullName evidence="1">Uncharacterized protein</fullName>
    </submittedName>
</protein>